<proteinExistence type="predicted"/>
<dbReference type="Proteomes" id="UP000823399">
    <property type="component" value="Unassembled WGS sequence"/>
</dbReference>
<keyword evidence="2" id="KW-1185">Reference proteome</keyword>
<dbReference type="GeneID" id="64695941"/>
<dbReference type="AlphaFoldDB" id="A0A9P7F8N6"/>
<evidence type="ECO:0000313" key="2">
    <source>
        <dbReference type="Proteomes" id="UP000823399"/>
    </source>
</evidence>
<protein>
    <submittedName>
        <fullName evidence="1">Uncharacterized protein</fullName>
    </submittedName>
</protein>
<gene>
    <name evidence="1" type="ORF">F5147DRAFT_652829</name>
</gene>
<reference evidence="1" key="1">
    <citation type="journal article" date="2020" name="New Phytol.">
        <title>Comparative genomics reveals dynamic genome evolution in host specialist ectomycorrhizal fungi.</title>
        <authorList>
            <person name="Lofgren L.A."/>
            <person name="Nguyen N.H."/>
            <person name="Vilgalys R."/>
            <person name="Ruytinx J."/>
            <person name="Liao H.L."/>
            <person name="Branco S."/>
            <person name="Kuo A."/>
            <person name="LaButti K."/>
            <person name="Lipzen A."/>
            <person name="Andreopoulos W."/>
            <person name="Pangilinan J."/>
            <person name="Riley R."/>
            <person name="Hundley H."/>
            <person name="Na H."/>
            <person name="Barry K."/>
            <person name="Grigoriev I.V."/>
            <person name="Stajich J.E."/>
            <person name="Kennedy P.G."/>
        </authorList>
    </citation>
    <scope>NUCLEOTIDE SEQUENCE</scope>
    <source>
        <strain evidence="1">FC423</strain>
    </source>
</reference>
<dbReference type="EMBL" id="JABBWM010000027">
    <property type="protein sequence ID" value="KAG2108469.1"/>
    <property type="molecule type" value="Genomic_DNA"/>
</dbReference>
<name>A0A9P7F8N6_9AGAM</name>
<sequence>MSHYHFYSTWLSQLYCIITAAKYIWQVSCPPFPPFQQFAFQDSTCTPCPAMQALERVSGLEASRFYASPVILAASVLGPVQARGVLMPLAPYLHSTAHSGQDSINAQCLTAESLSGSMSSQNQLYRTILEGVITKHTSLWLASSSSIFKVGAHLLSFKVVFTVFLEISTEDHDMVENMMVDHGMDSEALPYTAPPGEEGLEFSHAGGVGTDSWLGLQRLFLP</sequence>
<evidence type="ECO:0000313" key="1">
    <source>
        <dbReference type="EMBL" id="KAG2108469.1"/>
    </source>
</evidence>
<dbReference type="RefSeq" id="XP_041292914.1">
    <property type="nucleotide sequence ID" value="XM_041433682.1"/>
</dbReference>
<dbReference type="OrthoDB" id="10644652at2759"/>
<comment type="caution">
    <text evidence="1">The sequence shown here is derived from an EMBL/GenBank/DDBJ whole genome shotgun (WGS) entry which is preliminary data.</text>
</comment>
<accession>A0A9P7F8N6</accession>
<organism evidence="1 2">
    <name type="scientific">Suillus discolor</name>
    <dbReference type="NCBI Taxonomy" id="1912936"/>
    <lineage>
        <taxon>Eukaryota</taxon>
        <taxon>Fungi</taxon>
        <taxon>Dikarya</taxon>
        <taxon>Basidiomycota</taxon>
        <taxon>Agaricomycotina</taxon>
        <taxon>Agaricomycetes</taxon>
        <taxon>Agaricomycetidae</taxon>
        <taxon>Boletales</taxon>
        <taxon>Suillineae</taxon>
        <taxon>Suillaceae</taxon>
        <taxon>Suillus</taxon>
    </lineage>
</organism>